<proteinExistence type="predicted"/>
<name>A0AAV5DR21_ELECO</name>
<reference evidence="1" key="2">
    <citation type="submission" date="2021-12" db="EMBL/GenBank/DDBJ databases">
        <title>Resequencing data analysis of finger millet.</title>
        <authorList>
            <person name="Hatakeyama M."/>
            <person name="Aluri S."/>
            <person name="Balachadran M.T."/>
            <person name="Sivarajan S.R."/>
            <person name="Poveda L."/>
            <person name="Shimizu-Inatsugi R."/>
            <person name="Schlapbach R."/>
            <person name="Sreeman S.M."/>
            <person name="Shimizu K.K."/>
        </authorList>
    </citation>
    <scope>NUCLEOTIDE SEQUENCE</scope>
</reference>
<dbReference type="Proteomes" id="UP001054889">
    <property type="component" value="Unassembled WGS sequence"/>
</dbReference>
<gene>
    <name evidence="1" type="primary">ga31259</name>
    <name evidence="1" type="ORF">PR202_ga31259</name>
</gene>
<keyword evidence="2" id="KW-1185">Reference proteome</keyword>
<organism evidence="1 2">
    <name type="scientific">Eleusine coracana subsp. coracana</name>
    <dbReference type="NCBI Taxonomy" id="191504"/>
    <lineage>
        <taxon>Eukaryota</taxon>
        <taxon>Viridiplantae</taxon>
        <taxon>Streptophyta</taxon>
        <taxon>Embryophyta</taxon>
        <taxon>Tracheophyta</taxon>
        <taxon>Spermatophyta</taxon>
        <taxon>Magnoliopsida</taxon>
        <taxon>Liliopsida</taxon>
        <taxon>Poales</taxon>
        <taxon>Poaceae</taxon>
        <taxon>PACMAD clade</taxon>
        <taxon>Chloridoideae</taxon>
        <taxon>Cynodonteae</taxon>
        <taxon>Eleusininae</taxon>
        <taxon>Eleusine</taxon>
    </lineage>
</organism>
<protein>
    <submittedName>
        <fullName evidence="1">Uncharacterized protein</fullName>
    </submittedName>
</protein>
<reference evidence="1" key="1">
    <citation type="journal article" date="2018" name="DNA Res.">
        <title>Multiple hybrid de novo genome assembly of finger millet, an orphan allotetraploid crop.</title>
        <authorList>
            <person name="Hatakeyama M."/>
            <person name="Aluri S."/>
            <person name="Balachadran M.T."/>
            <person name="Sivarajan S.R."/>
            <person name="Patrignani A."/>
            <person name="Gruter S."/>
            <person name="Poveda L."/>
            <person name="Shimizu-Inatsugi R."/>
            <person name="Baeten J."/>
            <person name="Francoijs K.J."/>
            <person name="Nataraja K.N."/>
            <person name="Reddy Y.A.N."/>
            <person name="Phadnis S."/>
            <person name="Ravikumar R.L."/>
            <person name="Schlapbach R."/>
            <person name="Sreeman S.M."/>
            <person name="Shimizu K.K."/>
        </authorList>
    </citation>
    <scope>NUCLEOTIDE SEQUENCE</scope>
</reference>
<accession>A0AAV5DR21</accession>
<evidence type="ECO:0000313" key="1">
    <source>
        <dbReference type="EMBL" id="GJN12932.1"/>
    </source>
</evidence>
<dbReference type="AlphaFoldDB" id="A0AAV5DR21"/>
<comment type="caution">
    <text evidence="1">The sequence shown here is derived from an EMBL/GenBank/DDBJ whole genome shotgun (WGS) entry which is preliminary data.</text>
</comment>
<evidence type="ECO:0000313" key="2">
    <source>
        <dbReference type="Proteomes" id="UP001054889"/>
    </source>
</evidence>
<sequence>MARFFRSAVHALVKTKGLPHDPRPYTGLFLATSKPSGPDHLGLARTRWALRDLNALLTPKAFLLDATYVLGAAVLRIRPQTDEVGRVLRDVVGPQTITRAEARGNTQDATAMRIIMTFIDAKDGSRSETSGSPASTRTPGVDWFHHGIVAATLGRAPGALAAGSKHRVASAACHIILNQWGMDAGMPISQIVAIAFLMLAAGGMLKRNGMFRFLQVVHDGINSISGRAGAPVSREANNGDLLDTFQALLSTVVLRAPPLSGERICSAVRVAERDLACAVEQGDASATASLRLLLAFLAARGDGQFEYALERYTEMARDNPSDKWVACGGVGQDELVIALALGDSALPSAEHHTSTRRSIINAAASRVDAALVSALQDKEMSIAGRLEVRAVRTFMHGWVWSALKELEGEGSGSANATE</sequence>
<dbReference type="EMBL" id="BQKI01000028">
    <property type="protein sequence ID" value="GJN12932.1"/>
    <property type="molecule type" value="Genomic_DNA"/>
</dbReference>